<reference evidence="1" key="1">
    <citation type="submission" date="2021-02" db="EMBL/GenBank/DDBJ databases">
        <authorList>
            <person name="Nowell W R."/>
        </authorList>
    </citation>
    <scope>NUCLEOTIDE SEQUENCE</scope>
</reference>
<dbReference type="EMBL" id="CAJOBI010142218">
    <property type="protein sequence ID" value="CAF4773148.1"/>
    <property type="molecule type" value="Genomic_DNA"/>
</dbReference>
<dbReference type="Proteomes" id="UP000676336">
    <property type="component" value="Unassembled WGS sequence"/>
</dbReference>
<organism evidence="1 2">
    <name type="scientific">Rotaria magnacalcarata</name>
    <dbReference type="NCBI Taxonomy" id="392030"/>
    <lineage>
        <taxon>Eukaryota</taxon>
        <taxon>Metazoa</taxon>
        <taxon>Spiralia</taxon>
        <taxon>Gnathifera</taxon>
        <taxon>Rotifera</taxon>
        <taxon>Eurotatoria</taxon>
        <taxon>Bdelloidea</taxon>
        <taxon>Philodinida</taxon>
        <taxon>Philodinidae</taxon>
        <taxon>Rotaria</taxon>
    </lineage>
</organism>
<evidence type="ECO:0000313" key="1">
    <source>
        <dbReference type="EMBL" id="CAF4773148.1"/>
    </source>
</evidence>
<sequence length="62" mass="7071">MKPFISFSTRQMKKKTLPENQVANNVYTNVQNVDQLALTNTSFEPYPQQISYNSSLKTTTSP</sequence>
<feature type="non-terminal residue" evidence="1">
    <location>
        <position position="62"/>
    </location>
</feature>
<accession>A0A8S3AYL3</accession>
<protein>
    <submittedName>
        <fullName evidence="1">Uncharacterized protein</fullName>
    </submittedName>
</protein>
<proteinExistence type="predicted"/>
<name>A0A8S3AYL3_9BILA</name>
<comment type="caution">
    <text evidence="1">The sequence shown here is derived from an EMBL/GenBank/DDBJ whole genome shotgun (WGS) entry which is preliminary data.</text>
</comment>
<gene>
    <name evidence="1" type="ORF">SMN809_LOCUS46020</name>
</gene>
<evidence type="ECO:0000313" key="2">
    <source>
        <dbReference type="Proteomes" id="UP000676336"/>
    </source>
</evidence>
<dbReference type="AlphaFoldDB" id="A0A8S3AYL3"/>